<proteinExistence type="predicted"/>
<reference evidence="1" key="1">
    <citation type="journal article" date="2020" name="Nature">
        <title>Giant virus diversity and host interactions through global metagenomics.</title>
        <authorList>
            <person name="Schulz F."/>
            <person name="Roux S."/>
            <person name="Paez-Espino D."/>
            <person name="Jungbluth S."/>
            <person name="Walsh D.A."/>
            <person name="Denef V.J."/>
            <person name="McMahon K.D."/>
            <person name="Konstantinidis K.T."/>
            <person name="Eloe-Fadrosh E.A."/>
            <person name="Kyrpides N.C."/>
            <person name="Woyke T."/>
        </authorList>
    </citation>
    <scope>NUCLEOTIDE SEQUENCE</scope>
    <source>
        <strain evidence="1">GVMAG-M-3300023184-16</strain>
    </source>
</reference>
<name>A0A6C0HUG1_9ZZZZ</name>
<evidence type="ECO:0000313" key="1">
    <source>
        <dbReference type="EMBL" id="QHT84189.1"/>
    </source>
</evidence>
<sequence length="31" mass="3674">MMIMVYVDIYFYICPHFYFNFIGTQGSGKTS</sequence>
<accession>A0A6C0HUG1</accession>
<dbReference type="AlphaFoldDB" id="A0A6C0HUG1"/>
<protein>
    <submittedName>
        <fullName evidence="1">Uncharacterized protein</fullName>
    </submittedName>
</protein>
<dbReference type="EMBL" id="MN740016">
    <property type="protein sequence ID" value="QHT84189.1"/>
    <property type="molecule type" value="Genomic_DNA"/>
</dbReference>
<organism evidence="1">
    <name type="scientific">viral metagenome</name>
    <dbReference type="NCBI Taxonomy" id="1070528"/>
    <lineage>
        <taxon>unclassified sequences</taxon>
        <taxon>metagenomes</taxon>
        <taxon>organismal metagenomes</taxon>
    </lineage>
</organism>